<accession>A0A6N6NRN0</accession>
<dbReference type="EMBL" id="WAJR01000012">
    <property type="protein sequence ID" value="KAB1640463.1"/>
    <property type="molecule type" value="Genomic_DNA"/>
</dbReference>
<dbReference type="Gene3D" id="1.10.3540.10">
    <property type="entry name" value="uncharacterized protein from magnetospirillum magneticum domain"/>
    <property type="match status" value="1"/>
</dbReference>
<reference evidence="1 2" key="1">
    <citation type="submission" date="2019-09" db="EMBL/GenBank/DDBJ databases">
        <title>Whole genome shotgun sequencing (WGS) of Ellagibacter isourolithinifaciens DSM 104140(T) and Adlercreutzia muris DSM 29508(T).</title>
        <authorList>
            <person name="Stoll D.A."/>
            <person name="Danylec N."/>
            <person name="Huch M."/>
        </authorList>
    </citation>
    <scope>NUCLEOTIDE SEQUENCE [LARGE SCALE GENOMIC DNA]</scope>
    <source>
        <strain evidence="1 2">DSM 104140</strain>
    </source>
</reference>
<protein>
    <submittedName>
        <fullName evidence="1">DUF1819 family protein</fullName>
    </submittedName>
</protein>
<organism evidence="1 2">
    <name type="scientific">Ellagibacter isourolithinifaciens</name>
    <dbReference type="NCBI Taxonomy" id="2137581"/>
    <lineage>
        <taxon>Bacteria</taxon>
        <taxon>Bacillati</taxon>
        <taxon>Actinomycetota</taxon>
        <taxon>Coriobacteriia</taxon>
        <taxon>Eggerthellales</taxon>
        <taxon>Eggerthellaceae</taxon>
        <taxon>Ellagibacter</taxon>
    </lineage>
</organism>
<evidence type="ECO:0000313" key="1">
    <source>
        <dbReference type="EMBL" id="KAB1640463.1"/>
    </source>
</evidence>
<dbReference type="InterPro" id="IPR023137">
    <property type="entry name" value="BrxA_sf"/>
</dbReference>
<gene>
    <name evidence="1" type="ORF">F8C90_06275</name>
</gene>
<name>A0A6N6NRN0_9ACTN</name>
<dbReference type="InterPro" id="IPR014948">
    <property type="entry name" value="BrxA"/>
</dbReference>
<dbReference type="OrthoDB" id="3078533at2"/>
<proteinExistence type="predicted"/>
<dbReference type="Pfam" id="PF08849">
    <property type="entry name" value="BrxA"/>
    <property type="match status" value="1"/>
</dbReference>
<dbReference type="AlphaFoldDB" id="A0A6N6NRN0"/>
<comment type="caution">
    <text evidence="1">The sequence shown here is derived from an EMBL/GenBank/DDBJ whole genome shotgun (WGS) entry which is preliminary data.</text>
</comment>
<evidence type="ECO:0000313" key="2">
    <source>
        <dbReference type="Proteomes" id="UP000468668"/>
    </source>
</evidence>
<dbReference type="Proteomes" id="UP000468668">
    <property type="component" value="Unassembled WGS sequence"/>
</dbReference>
<keyword evidence="2" id="KW-1185">Reference proteome</keyword>
<sequence length="196" mass="22095">MLPEMRIVASLALQGESLDEIVEHVVRDNLFQCASARSLRERSRDCIARLATLREGDCANDEACDRLVRILAQGSFDQAAQVNLYLLMIRFDLMRSFMIEEIGARIEAMDSSFTKADLGAFLTRFQLEYPGADKWSDETIMRLKGVLSYCLVQVGFLETASSEKLQPVFLDYEVEQAIRDNGDAELLFAFDGSTVM</sequence>